<sequence length="623" mass="69577">MVALIPRRLFCTKISRNCHQHQLQWSVKQVTKSNFNDSLHDFHSHLSSSDFVAVSFQNTGSFSAAWHRVSSFDCPETAYLKARRAADRFQLLQFAVCPFTISGSKVTAHPYNFHLFPRDELNIGMPSYSFSCQTSYLTAMAQQGFDFNACIYDGISYLSRAQELVAKVRMGNPIAIHHVVKPTSTPPSVADTIFVERVKSRVKHWKKACADSSSRKTDGERLMEKYTSFDAVIGNGQFLGFFFLSDNILKFVYWLQMLGEFSDDLVALKIPTKGGGTQAVRVVLTSSKEDKSLFERELQNVEEEQNKKIRGFREVIDLISASQKPVVSHNSLNDFSVIHSKFIGPLPLNMDEFLCSLRLVFPHVFDVNHLMKEIGPLENVTNIPAAISYLKNRFFAPIDMEISHGALLNEGKIHGQTVLRICHLFAKLCSVLRITPGAIQSSDDNITSRLGGYAHSFKSCSVSSQESVDGRIRIWTKSPRKVGCKHLVFLWGFRDSLSAGMLKSLLQGSHDVFSEEFDVCLVDKSCAIVVFLQPNLSQAFLDIMSSEGISGSLRELVSEGLRAAGYETYKRACGLGYWEADLASALDKASATPDCFSQSGSETNPSEVYWCNDLMINLATCEV</sequence>
<evidence type="ECO:0000313" key="3">
    <source>
        <dbReference type="EMBL" id="EOX93742.1"/>
    </source>
</evidence>
<comment type="similarity">
    <text evidence="2">Belongs to the CAF1 family.</text>
</comment>
<dbReference type="InterPro" id="IPR012337">
    <property type="entry name" value="RNaseH-like_sf"/>
</dbReference>
<evidence type="ECO:0000256" key="2">
    <source>
        <dbReference type="ARBA" id="ARBA00008372"/>
    </source>
</evidence>
<evidence type="ECO:0000256" key="1">
    <source>
        <dbReference type="ARBA" id="ARBA00001968"/>
    </source>
</evidence>
<keyword evidence="4" id="KW-1185">Reference proteome</keyword>
<dbReference type="SUPFAM" id="SSF53098">
    <property type="entry name" value="Ribonuclease H-like"/>
    <property type="match status" value="1"/>
</dbReference>
<dbReference type="Gramene" id="EOX93742">
    <property type="protein sequence ID" value="EOX93742"/>
    <property type="gene ID" value="TCM_002662"/>
</dbReference>
<comment type="cofactor">
    <cofactor evidence="1">
        <name>a divalent metal cation</name>
        <dbReference type="ChEBI" id="CHEBI:60240"/>
    </cofactor>
</comment>
<dbReference type="FunCoup" id="A0A061DMW4">
    <property type="interactions" value="2385"/>
</dbReference>
<reference evidence="3 4" key="1">
    <citation type="journal article" date="2013" name="Genome Biol.">
        <title>The genome sequence of the most widely cultivated cacao type and its use to identify candidate genes regulating pod color.</title>
        <authorList>
            <person name="Motamayor J.C."/>
            <person name="Mockaitis K."/>
            <person name="Schmutz J."/>
            <person name="Haiminen N."/>
            <person name="Iii D.L."/>
            <person name="Cornejo O."/>
            <person name="Findley S.D."/>
            <person name="Zheng P."/>
            <person name="Utro F."/>
            <person name="Royaert S."/>
            <person name="Saski C."/>
            <person name="Jenkins J."/>
            <person name="Podicheti R."/>
            <person name="Zhao M."/>
            <person name="Scheffler B.E."/>
            <person name="Stack J.C."/>
            <person name="Feltus F.A."/>
            <person name="Mustiga G.M."/>
            <person name="Amores F."/>
            <person name="Phillips W."/>
            <person name="Marelli J.P."/>
            <person name="May G.D."/>
            <person name="Shapiro H."/>
            <person name="Ma J."/>
            <person name="Bustamante C.D."/>
            <person name="Schnell R.J."/>
            <person name="Main D."/>
            <person name="Gilbert D."/>
            <person name="Parida L."/>
            <person name="Kuhn D.N."/>
        </authorList>
    </citation>
    <scope>NUCLEOTIDE SEQUENCE [LARGE SCALE GENOMIC DNA]</scope>
    <source>
        <strain evidence="4">cv. Matina 1-6</strain>
    </source>
</reference>
<evidence type="ECO:0000313" key="4">
    <source>
        <dbReference type="Proteomes" id="UP000026915"/>
    </source>
</evidence>
<proteinExistence type="inferred from homology"/>
<organism evidence="3 4">
    <name type="scientific">Theobroma cacao</name>
    <name type="common">Cacao</name>
    <name type="synonym">Cocoa</name>
    <dbReference type="NCBI Taxonomy" id="3641"/>
    <lineage>
        <taxon>Eukaryota</taxon>
        <taxon>Viridiplantae</taxon>
        <taxon>Streptophyta</taxon>
        <taxon>Embryophyta</taxon>
        <taxon>Tracheophyta</taxon>
        <taxon>Spermatophyta</taxon>
        <taxon>Magnoliopsida</taxon>
        <taxon>eudicotyledons</taxon>
        <taxon>Gunneridae</taxon>
        <taxon>Pentapetalae</taxon>
        <taxon>rosids</taxon>
        <taxon>malvids</taxon>
        <taxon>Malvales</taxon>
        <taxon>Malvaceae</taxon>
        <taxon>Byttnerioideae</taxon>
        <taxon>Theobroma</taxon>
    </lineage>
</organism>
<dbReference type="EMBL" id="CM001879">
    <property type="protein sequence ID" value="EOX93742.1"/>
    <property type="molecule type" value="Genomic_DNA"/>
</dbReference>
<accession>A0A061DMW4</accession>
<dbReference type="GO" id="GO:0003723">
    <property type="term" value="F:RNA binding"/>
    <property type="evidence" value="ECO:0000318"/>
    <property type="project" value="GO_Central"/>
</dbReference>
<dbReference type="InParanoid" id="A0A061DMW4"/>
<gene>
    <name evidence="3" type="ORF">TCM_002662</name>
</gene>
<dbReference type="PANTHER" id="PTHR15092:SF42">
    <property type="entry name" value="POLY(A)-SPECIFIC RIBONUCLEASE PARN-LIKE"/>
    <property type="match status" value="1"/>
</dbReference>
<dbReference type="InterPro" id="IPR006941">
    <property type="entry name" value="RNase_CAF1"/>
</dbReference>
<dbReference type="Proteomes" id="UP000026915">
    <property type="component" value="Chromosome 1"/>
</dbReference>
<dbReference type="Gene3D" id="3.30.420.10">
    <property type="entry name" value="Ribonuclease H-like superfamily/Ribonuclease H"/>
    <property type="match status" value="2"/>
</dbReference>
<dbReference type="AlphaFoldDB" id="A0A061DMW4"/>
<dbReference type="InterPro" id="IPR036397">
    <property type="entry name" value="RNaseH_sf"/>
</dbReference>
<protein>
    <submittedName>
        <fullName evidence="3">Poly(A)-specific ribonuclease PARN-like, putative isoform 2</fullName>
    </submittedName>
</protein>
<dbReference type="Pfam" id="PF04857">
    <property type="entry name" value="CAF1"/>
    <property type="match status" value="1"/>
</dbReference>
<dbReference type="STRING" id="3641.A0A061DMW4"/>
<dbReference type="OMA" id="SRVKHWK"/>
<dbReference type="InterPro" id="IPR051181">
    <property type="entry name" value="CAF1_poly(A)_ribonucleases"/>
</dbReference>
<dbReference type="GO" id="GO:0000175">
    <property type="term" value="F:3'-5'-RNA exonuclease activity"/>
    <property type="evidence" value="ECO:0000318"/>
    <property type="project" value="GO_Central"/>
</dbReference>
<dbReference type="PANTHER" id="PTHR15092">
    <property type="entry name" value="POLY A -SPECIFIC RIBONUCLEASE/TARGET OF EGR1, MEMBER 1"/>
    <property type="match status" value="1"/>
</dbReference>
<name>A0A061DMW4_THECC</name>